<organism evidence="2 3">
    <name type="scientific">Papaver atlanticum</name>
    <dbReference type="NCBI Taxonomy" id="357466"/>
    <lineage>
        <taxon>Eukaryota</taxon>
        <taxon>Viridiplantae</taxon>
        <taxon>Streptophyta</taxon>
        <taxon>Embryophyta</taxon>
        <taxon>Tracheophyta</taxon>
        <taxon>Spermatophyta</taxon>
        <taxon>Magnoliopsida</taxon>
        <taxon>Ranunculales</taxon>
        <taxon>Papaveraceae</taxon>
        <taxon>Papaveroideae</taxon>
        <taxon>Papaver</taxon>
    </lineage>
</organism>
<evidence type="ECO:0000256" key="1">
    <source>
        <dbReference type="SAM" id="SignalP"/>
    </source>
</evidence>
<gene>
    <name evidence="2" type="ORF">MKW98_015069</name>
</gene>
<feature type="signal peptide" evidence="1">
    <location>
        <begin position="1"/>
        <end position="33"/>
    </location>
</feature>
<keyword evidence="1" id="KW-0732">Signal</keyword>
<comment type="caution">
    <text evidence="2">The sequence shown here is derived from an EMBL/GenBank/DDBJ whole genome shotgun (WGS) entry which is preliminary data.</text>
</comment>
<dbReference type="AlphaFoldDB" id="A0AAD4S7T5"/>
<evidence type="ECO:0000313" key="3">
    <source>
        <dbReference type="Proteomes" id="UP001202328"/>
    </source>
</evidence>
<protein>
    <submittedName>
        <fullName evidence="2">Uncharacterized protein</fullName>
    </submittedName>
</protein>
<keyword evidence="3" id="KW-1185">Reference proteome</keyword>
<name>A0AAD4S7T5_9MAGN</name>
<dbReference type="Proteomes" id="UP001202328">
    <property type="component" value="Unassembled WGS sequence"/>
</dbReference>
<dbReference type="EMBL" id="JAJJMB010013076">
    <property type="protein sequence ID" value="KAI3871169.1"/>
    <property type="molecule type" value="Genomic_DNA"/>
</dbReference>
<feature type="chain" id="PRO_5042261285" evidence="1">
    <location>
        <begin position="34"/>
        <end position="258"/>
    </location>
</feature>
<evidence type="ECO:0000313" key="2">
    <source>
        <dbReference type="EMBL" id="KAI3871169.1"/>
    </source>
</evidence>
<sequence>MEVTRRRSPGFSFHSSVLATFLCLIVSLETASAWKRDLCIPGDIYMDSTSTPLPPGGASCQFCIDWCDKQCLVLGLPQVNHGCLVSSNTIRCRCCCGRRRSPPSPSSPPSPPLPPPAPQSQFEFEGLWPQHYNICESRQEYRVFYHEDGLDCLHKPVCEGYCNRKKVPMARSECVAGGFVYPEARYEWFEQCCCADPSPPPPPPPPPPPSPPPPDPCTNTCRPELSFQISLGHAPCNYKLLESSRLLTAGVINPLPVY</sequence>
<proteinExistence type="predicted"/>
<reference evidence="2" key="1">
    <citation type="submission" date="2022-04" db="EMBL/GenBank/DDBJ databases">
        <title>A functionally conserved STORR gene fusion in Papaver species that diverged 16.8 million years ago.</title>
        <authorList>
            <person name="Catania T."/>
        </authorList>
    </citation>
    <scope>NUCLEOTIDE SEQUENCE</scope>
    <source>
        <strain evidence="2">S-188037</strain>
    </source>
</reference>
<accession>A0AAD4S7T5</accession>